<evidence type="ECO:0000313" key="2">
    <source>
        <dbReference type="Proteomes" id="UP001054837"/>
    </source>
</evidence>
<keyword evidence="2" id="KW-1185">Reference proteome</keyword>
<sequence length="91" mass="10611">MLQKNKPLSCTQQELHPWTFSDRSYFVQDCTWKSSTEDDMVQRIIPDSLIIFEELLKKILKPAYDMYGENYGYSYIVNSTTGKTSAKEIVC</sequence>
<evidence type="ECO:0000313" key="1">
    <source>
        <dbReference type="EMBL" id="GIY17043.1"/>
    </source>
</evidence>
<dbReference type="Proteomes" id="UP001054837">
    <property type="component" value="Unassembled WGS sequence"/>
</dbReference>
<reference evidence="1 2" key="1">
    <citation type="submission" date="2021-06" db="EMBL/GenBank/DDBJ databases">
        <title>Caerostris darwini draft genome.</title>
        <authorList>
            <person name="Kono N."/>
            <person name="Arakawa K."/>
        </authorList>
    </citation>
    <scope>NUCLEOTIDE SEQUENCE [LARGE SCALE GENOMIC DNA]</scope>
</reference>
<dbReference type="AlphaFoldDB" id="A0AAV4RAD3"/>
<gene>
    <name evidence="1" type="ORF">CDAR_76991</name>
</gene>
<name>A0AAV4RAD3_9ARAC</name>
<protein>
    <submittedName>
        <fullName evidence="1">Uncharacterized protein</fullName>
    </submittedName>
</protein>
<proteinExistence type="predicted"/>
<dbReference type="EMBL" id="BPLQ01005770">
    <property type="protein sequence ID" value="GIY17043.1"/>
    <property type="molecule type" value="Genomic_DNA"/>
</dbReference>
<accession>A0AAV4RAD3</accession>
<comment type="caution">
    <text evidence="1">The sequence shown here is derived from an EMBL/GenBank/DDBJ whole genome shotgun (WGS) entry which is preliminary data.</text>
</comment>
<organism evidence="1 2">
    <name type="scientific">Caerostris darwini</name>
    <dbReference type="NCBI Taxonomy" id="1538125"/>
    <lineage>
        <taxon>Eukaryota</taxon>
        <taxon>Metazoa</taxon>
        <taxon>Ecdysozoa</taxon>
        <taxon>Arthropoda</taxon>
        <taxon>Chelicerata</taxon>
        <taxon>Arachnida</taxon>
        <taxon>Araneae</taxon>
        <taxon>Araneomorphae</taxon>
        <taxon>Entelegynae</taxon>
        <taxon>Araneoidea</taxon>
        <taxon>Araneidae</taxon>
        <taxon>Caerostris</taxon>
    </lineage>
</organism>